<dbReference type="SMART" id="SM00184">
    <property type="entry name" value="RING"/>
    <property type="match status" value="2"/>
</dbReference>
<keyword evidence="7 9" id="KW-1015">Disulfide bond</keyword>
<dbReference type="InterPro" id="IPR022379">
    <property type="entry name" value="11S_seedstore_CS"/>
</dbReference>
<dbReference type="Pfam" id="PF13639">
    <property type="entry name" value="zf-RING_2"/>
    <property type="match status" value="2"/>
</dbReference>
<proteinExistence type="inferred from homology"/>
<dbReference type="GO" id="GO:0008270">
    <property type="term" value="F:zinc ion binding"/>
    <property type="evidence" value="ECO:0007669"/>
    <property type="project" value="UniProtKB-KW"/>
</dbReference>
<dbReference type="PANTHER" id="PTHR31189">
    <property type="entry name" value="OS03G0336100 PROTEIN-RELATED"/>
    <property type="match status" value="1"/>
</dbReference>
<sequence length="1294" mass="142725">MDRAPQIWQELNREAYVGGVMDTCPFSSQGVDAWESRQGASRQCRFDRLQAFEPLRKVRSEAGDTEYFDERNEQFRCAGVFVIRRVIEPQGLVVPRYSNTPALAYIIQGKGYVGLTFPGCPATHQQQFQLFEQRQSDQAHKFRDEHQKIHEFRQGDVVALPASVAHWFYNGGDTPAVVVYVYDIKSFANQLEPRQKEFLLAGNNQRGQQIFEHSIFQHSGQNIFSGFNTEVLSEALGINTEASKRLQSQNDQRGDIIRVKHGLQLLKPTLTQRQEEHRQYQQVQYREGQYNGLDENFCTIKARVNIENPSRADYYNPRAGRITLLNNQKFPILNLIGMGAARVNLYQNALLSPFWNINAHSVVYIIQGSVRVQVANNQGRSVFNGVLHQGQLLIIPQNHAVIKKAEHNGCHWVAGKNSILRALPVDVIANAYRISRDEARRLKNNRADEIGPFTPRFPQKSQRGYQFLTEGLSLIGITGVGVGVDDDDDDGSGGYGVLDGACGGTLAVFCALAVSVVVWKACAFVAMAAALLAIGWRVVAPRRSVGRAGAGAPTPAECGLTAAAIDALPASEYERPRGGGGDPACSVCLEDVRGGETVRWLPACGHLYHAACIDAWLRSRTTCPLCRSDLSSRRGGTASGRPRPRLVTHESLLPPLPSPQTNGKLIDKEALGSTFVIRRVIQPQGLLIPRYANTPGMVYIIQGRGSMGLTFPGCPATYQQQSQQFLFQGESQSQKFIDEHQKIHQFRQGDIVVLPTGVAHWFYNDGDTPVVALYVYDINNSANQLEPRHREFLLAGKNNRVQQVYGRSIQQHSGQNIFNGFSVEPLSEALNINTVTTKRLQSQNDQRGEIIHVKNGLQLLKPTLTQRQEQEQAQYQEVQYSEKPQTSSRWNGLEENLCTIKTRLNIENPSRADSYDPRAGRITSLDSQKFPILNIIQMSATRVNLYQNAILTPFWNVNAHSLMYVIRGRARVQVVSNFGKTVFDGVLRPEQLLIIPQNYVVLKKAQHEGCQYIAINTNANAFVSHLAGVDSVFHALPVDVIANAYCISREEARRLKNNRGDEYGPFPPRLQQQIYPEFSNESKGETSESSAASSTAAAGDDVDGFRVFYGIAVVCLSIFLFCALAASVSVWKACAYAAMAALVLSVVGCFAPKRWVRRSRGGAEAERAAAGARRRPAADALARAPANAPPAFVHGCPLESGAAAAAGSCAVCAVCLEDVRGGETVRRLPACGHLFHVECIDMWLHSPHRTCPMCRCVVSPPARAAAKAAAEVVVSPESTADDVLPPVDDDVAFL</sequence>
<dbReference type="eggNOG" id="KOG0800">
    <property type="taxonomic scope" value="Eukaryota"/>
</dbReference>
<comment type="similarity">
    <text evidence="2 9">Belongs to the 11S seed storage protein (globulins) family.</text>
</comment>
<evidence type="ECO:0000256" key="6">
    <source>
        <dbReference type="ARBA" id="ARBA00023129"/>
    </source>
</evidence>
<dbReference type="SUPFAM" id="SSF51182">
    <property type="entry name" value="RmlC-like cupins"/>
    <property type="match status" value="2"/>
</dbReference>
<evidence type="ECO:0000256" key="7">
    <source>
        <dbReference type="ARBA" id="ARBA00023157"/>
    </source>
</evidence>
<dbReference type="Gramene" id="ORUFI02G10540.1">
    <property type="protein sequence ID" value="ORUFI02G10540.1"/>
    <property type="gene ID" value="ORUFI02G10540"/>
</dbReference>
<dbReference type="PANTHER" id="PTHR31189:SF35">
    <property type="entry name" value="12S SEED STORAGE PROTEIN CRB"/>
    <property type="match status" value="1"/>
</dbReference>
<evidence type="ECO:0000256" key="1">
    <source>
        <dbReference type="ARBA" id="ARBA00003839"/>
    </source>
</evidence>
<dbReference type="GO" id="GO:0048316">
    <property type="term" value="P:seed development"/>
    <property type="evidence" value="ECO:0007669"/>
    <property type="project" value="UniProtKB-ARBA"/>
</dbReference>
<dbReference type="Gene3D" id="3.30.40.10">
    <property type="entry name" value="Zinc/RING finger domain, C3HC4 (zinc finger)"/>
    <property type="match status" value="2"/>
</dbReference>
<feature type="domain" description="RING-type" evidence="11">
    <location>
        <begin position="1212"/>
        <end position="1255"/>
    </location>
</feature>
<keyword evidence="8" id="KW-0863">Zinc-finger</keyword>
<evidence type="ECO:0000256" key="8">
    <source>
        <dbReference type="PROSITE-ProRule" id="PRU00175"/>
    </source>
</evidence>
<organism evidence="12 13">
    <name type="scientific">Oryza rufipogon</name>
    <name type="common">Brownbeard rice</name>
    <name type="synonym">Asian wild rice</name>
    <dbReference type="NCBI Taxonomy" id="4529"/>
    <lineage>
        <taxon>Eukaryota</taxon>
        <taxon>Viridiplantae</taxon>
        <taxon>Streptophyta</taxon>
        <taxon>Embryophyta</taxon>
        <taxon>Tracheophyta</taxon>
        <taxon>Spermatophyta</taxon>
        <taxon>Magnoliopsida</taxon>
        <taxon>Liliopsida</taxon>
        <taxon>Poales</taxon>
        <taxon>Poaceae</taxon>
        <taxon>BOP clade</taxon>
        <taxon>Oryzoideae</taxon>
        <taxon>Oryzeae</taxon>
        <taxon>Oryzinae</taxon>
        <taxon>Oryza</taxon>
    </lineage>
</organism>
<protein>
    <recommendedName>
        <fullName evidence="11">RING-type domain-containing protein</fullName>
    </recommendedName>
</protein>
<keyword evidence="10" id="KW-1133">Transmembrane helix</keyword>
<name>A0A0E0NCE4_ORYRU</name>
<dbReference type="InterPro" id="IPR050253">
    <property type="entry name" value="Seed_Storage-Functional"/>
</dbReference>
<dbReference type="STRING" id="4529.A0A0E0NCE4"/>
<dbReference type="SMART" id="SM00835">
    <property type="entry name" value="Cupin_1"/>
    <property type="match status" value="4"/>
</dbReference>
<dbReference type="InterPro" id="IPR014710">
    <property type="entry name" value="RmlC-like_jellyroll"/>
</dbReference>
<comment type="subunit">
    <text evidence="3 9">Hexamer; each subunit is composed of an acidic and a basic chain derived from a single precursor and linked by a disulfide bond.</text>
</comment>
<feature type="domain" description="RING-type" evidence="11">
    <location>
        <begin position="585"/>
        <end position="627"/>
    </location>
</feature>
<comment type="function">
    <text evidence="1 9">Seed storage protein.</text>
</comment>
<keyword evidence="6 9" id="KW-0708">Seed storage protein</keyword>
<keyword evidence="5 9" id="KW-0758">Storage protein</keyword>
<dbReference type="HOGENOM" id="CLU_292624_0_0_1"/>
<keyword evidence="4" id="KW-0732">Signal</keyword>
<evidence type="ECO:0000256" key="10">
    <source>
        <dbReference type="SAM" id="Phobius"/>
    </source>
</evidence>
<dbReference type="FunFam" id="2.60.120.10:FF:000073">
    <property type="entry name" value="Glycinin G1"/>
    <property type="match status" value="1"/>
</dbReference>
<dbReference type="Pfam" id="PF00190">
    <property type="entry name" value="Cupin_1"/>
    <property type="match status" value="4"/>
</dbReference>
<dbReference type="Proteomes" id="UP000008022">
    <property type="component" value="Unassembled WGS sequence"/>
</dbReference>
<evidence type="ECO:0000256" key="9">
    <source>
        <dbReference type="RuleBase" id="RU003681"/>
    </source>
</evidence>
<evidence type="ECO:0000313" key="12">
    <source>
        <dbReference type="EnsemblPlants" id="ORUFI02G10540.1"/>
    </source>
</evidence>
<reference evidence="12" key="2">
    <citation type="submission" date="2015-06" db="UniProtKB">
        <authorList>
            <consortium name="EnsemblPlants"/>
        </authorList>
    </citation>
    <scope>IDENTIFICATION</scope>
</reference>
<dbReference type="SUPFAM" id="SSF57850">
    <property type="entry name" value="RING/U-box"/>
    <property type="match status" value="2"/>
</dbReference>
<dbReference type="InterPro" id="IPR006045">
    <property type="entry name" value="Cupin_1"/>
</dbReference>
<feature type="transmembrane region" description="Helical" evidence="10">
    <location>
        <begin position="1107"/>
        <end position="1127"/>
    </location>
</feature>
<keyword evidence="10" id="KW-0472">Membrane</keyword>
<dbReference type="EnsemblPlants" id="ORUFI02G10540.1">
    <property type="protein sequence ID" value="ORUFI02G10540.1"/>
    <property type="gene ID" value="ORUFI02G10540"/>
</dbReference>
<evidence type="ECO:0000256" key="2">
    <source>
        <dbReference type="ARBA" id="ARBA00007178"/>
    </source>
</evidence>
<dbReference type="CDD" id="cd16461">
    <property type="entry name" value="RING-H2_EL5-like"/>
    <property type="match status" value="2"/>
</dbReference>
<dbReference type="InterPro" id="IPR006044">
    <property type="entry name" value="11S_seedstore_pln"/>
</dbReference>
<dbReference type="PROSITE" id="PS50089">
    <property type="entry name" value="ZF_RING_2"/>
    <property type="match status" value="2"/>
</dbReference>
<keyword evidence="13" id="KW-1185">Reference proteome</keyword>
<dbReference type="PRINTS" id="PR00439">
    <property type="entry name" value="11SGLOBULIN"/>
</dbReference>
<evidence type="ECO:0000259" key="11">
    <source>
        <dbReference type="PROSITE" id="PS50089"/>
    </source>
</evidence>
<keyword evidence="8" id="KW-0479">Metal-binding</keyword>
<dbReference type="InterPro" id="IPR011051">
    <property type="entry name" value="RmlC_Cupin_sf"/>
</dbReference>
<evidence type="ECO:0000313" key="13">
    <source>
        <dbReference type="Proteomes" id="UP000008022"/>
    </source>
</evidence>
<dbReference type="CDD" id="cd02242">
    <property type="entry name" value="cupin_11S_legumin_N"/>
    <property type="match status" value="2"/>
</dbReference>
<dbReference type="InterPro" id="IPR001841">
    <property type="entry name" value="Znf_RING"/>
</dbReference>
<accession>A0A0E0NCE4</accession>
<dbReference type="PROSITE" id="PS00305">
    <property type="entry name" value="11S_SEED_STORAGE"/>
    <property type="match status" value="2"/>
</dbReference>
<evidence type="ECO:0000256" key="5">
    <source>
        <dbReference type="ARBA" id="ARBA00022761"/>
    </source>
</evidence>
<keyword evidence="10" id="KW-0812">Transmembrane</keyword>
<evidence type="ECO:0000256" key="3">
    <source>
        <dbReference type="ARBA" id="ARBA00011818"/>
    </source>
</evidence>
<dbReference type="InterPro" id="IPR013083">
    <property type="entry name" value="Znf_RING/FYVE/PHD"/>
</dbReference>
<dbReference type="CDD" id="cd02243">
    <property type="entry name" value="cupin_11S_legumin_C"/>
    <property type="match status" value="2"/>
</dbReference>
<keyword evidence="8" id="KW-0862">Zinc</keyword>
<evidence type="ECO:0000256" key="4">
    <source>
        <dbReference type="ARBA" id="ARBA00022729"/>
    </source>
</evidence>
<dbReference type="Gene3D" id="2.60.120.10">
    <property type="entry name" value="Jelly Rolls"/>
    <property type="match status" value="4"/>
</dbReference>
<dbReference type="GO" id="GO:0045735">
    <property type="term" value="F:nutrient reservoir activity"/>
    <property type="evidence" value="ECO:0007669"/>
    <property type="project" value="UniProtKB-KW"/>
</dbReference>
<reference evidence="13" key="1">
    <citation type="submission" date="2013-06" db="EMBL/GenBank/DDBJ databases">
        <authorList>
            <person name="Zhao Q."/>
        </authorList>
    </citation>
    <scope>NUCLEOTIDE SEQUENCE</scope>
    <source>
        <strain evidence="13">cv. W1943</strain>
    </source>
</reference>